<dbReference type="GO" id="GO:0003824">
    <property type="term" value="F:catalytic activity"/>
    <property type="evidence" value="ECO:0007669"/>
    <property type="project" value="InterPro"/>
</dbReference>
<dbReference type="PATRIC" id="fig|1003181.4.peg.598"/>
<name>A0A176S6T3_9GAMM</name>
<dbReference type="InterPro" id="IPR018376">
    <property type="entry name" value="Enoyl-CoA_hyd/isom_CS"/>
</dbReference>
<organism evidence="3 4">
    <name type="scientific">Candidatus Thiomargarita nelsonii</name>
    <dbReference type="NCBI Taxonomy" id="1003181"/>
    <lineage>
        <taxon>Bacteria</taxon>
        <taxon>Pseudomonadati</taxon>
        <taxon>Pseudomonadota</taxon>
        <taxon>Gammaproteobacteria</taxon>
        <taxon>Thiotrichales</taxon>
        <taxon>Thiotrichaceae</taxon>
        <taxon>Thiomargarita</taxon>
    </lineage>
</organism>
<evidence type="ECO:0000256" key="1">
    <source>
        <dbReference type="ARBA" id="ARBA00005254"/>
    </source>
</evidence>
<gene>
    <name evidence="3" type="ORF">THIOM_000412</name>
</gene>
<dbReference type="CDD" id="cd06558">
    <property type="entry name" value="crotonase-like"/>
    <property type="match status" value="1"/>
</dbReference>
<dbReference type="Pfam" id="PF00378">
    <property type="entry name" value="ECH_1"/>
    <property type="match status" value="1"/>
</dbReference>
<dbReference type="InterPro" id="IPR001753">
    <property type="entry name" value="Enoyl-CoA_hydra/iso"/>
</dbReference>
<dbReference type="PANTHER" id="PTHR11941:SF54">
    <property type="entry name" value="ENOYL-COA HYDRATASE, MITOCHONDRIAL"/>
    <property type="match status" value="1"/>
</dbReference>
<evidence type="ECO:0000313" key="4">
    <source>
        <dbReference type="Proteomes" id="UP000076962"/>
    </source>
</evidence>
<dbReference type="EMBL" id="LUTY01000182">
    <property type="protein sequence ID" value="OAD23745.1"/>
    <property type="molecule type" value="Genomic_DNA"/>
</dbReference>
<dbReference type="InterPro" id="IPR029045">
    <property type="entry name" value="ClpP/crotonase-like_dom_sf"/>
</dbReference>
<comment type="similarity">
    <text evidence="1 2">Belongs to the enoyl-CoA hydratase/isomerase family.</text>
</comment>
<dbReference type="Gene3D" id="3.90.226.10">
    <property type="entry name" value="2-enoyl-CoA Hydratase, Chain A, domain 1"/>
    <property type="match status" value="1"/>
</dbReference>
<reference evidence="3 4" key="1">
    <citation type="submission" date="2016-05" db="EMBL/GenBank/DDBJ databases">
        <title>Single-cell genome of chain-forming Candidatus Thiomargarita nelsonii and comparison to other large sulfur-oxidizing bacteria.</title>
        <authorList>
            <person name="Winkel M."/>
            <person name="Salman V."/>
            <person name="Woyke T."/>
            <person name="Schulz-Vogt H."/>
            <person name="Richter M."/>
            <person name="Flood B."/>
            <person name="Bailey J."/>
            <person name="Amann R."/>
            <person name="Mussmann M."/>
        </authorList>
    </citation>
    <scope>NUCLEOTIDE SEQUENCE [LARGE SCALE GENOMIC DNA]</scope>
    <source>
        <strain evidence="3 4">THI036</strain>
    </source>
</reference>
<dbReference type="PANTHER" id="PTHR11941">
    <property type="entry name" value="ENOYL-COA HYDRATASE-RELATED"/>
    <property type="match status" value="1"/>
</dbReference>
<keyword evidence="4" id="KW-1185">Reference proteome</keyword>
<proteinExistence type="inferred from homology"/>
<dbReference type="SUPFAM" id="SSF52096">
    <property type="entry name" value="ClpP/crotonase"/>
    <property type="match status" value="1"/>
</dbReference>
<comment type="caution">
    <text evidence="3">The sequence shown here is derived from an EMBL/GenBank/DDBJ whole genome shotgun (WGS) entry which is preliminary data.</text>
</comment>
<sequence>MVTRRLSHRSKSVNGGYRGSGCQTVVPTKLKKSLKKMATLSGTVRMERVGESNNIALFILERPEKSNAYHNDMISQFSEQLTAAVADPSIRAGVVTGAGEKVFCAGADISGFVGKTYEDGLNLQSRQLFDNWANAPWPTIAAIQGPAIAGGLELVLACDYRICSHSSWFSLPEIDLGLIPAAGGIRRLTKIVNEARAKAMILFGQKVDSATALEWGLVSQISDQVLDDAIRLAEVAARRDALATRLAKVALQSINTNLGDTNLEAVTQALLYHRQTQTA</sequence>
<dbReference type="PROSITE" id="PS00166">
    <property type="entry name" value="ENOYL_COA_HYDRATASE"/>
    <property type="match status" value="1"/>
</dbReference>
<evidence type="ECO:0000313" key="3">
    <source>
        <dbReference type="EMBL" id="OAD23745.1"/>
    </source>
</evidence>
<dbReference type="GO" id="GO:0006635">
    <property type="term" value="P:fatty acid beta-oxidation"/>
    <property type="evidence" value="ECO:0007669"/>
    <property type="project" value="TreeGrafter"/>
</dbReference>
<protein>
    <submittedName>
        <fullName evidence="3">3-hydroxybutyryl-CoA dehydratase</fullName>
    </submittedName>
</protein>
<dbReference type="AlphaFoldDB" id="A0A176S6T3"/>
<evidence type="ECO:0000256" key="2">
    <source>
        <dbReference type="RuleBase" id="RU003707"/>
    </source>
</evidence>
<dbReference type="Proteomes" id="UP000076962">
    <property type="component" value="Unassembled WGS sequence"/>
</dbReference>
<accession>A0A176S6T3</accession>